<organism evidence="2 3">
    <name type="scientific">Couchioplanes caeruleus subsp. caeruleus</name>
    <dbReference type="NCBI Taxonomy" id="56427"/>
    <lineage>
        <taxon>Bacteria</taxon>
        <taxon>Bacillati</taxon>
        <taxon>Actinomycetota</taxon>
        <taxon>Actinomycetes</taxon>
        <taxon>Micromonosporales</taxon>
        <taxon>Micromonosporaceae</taxon>
        <taxon>Couchioplanes</taxon>
    </lineage>
</organism>
<evidence type="ECO:0000313" key="2">
    <source>
        <dbReference type="EMBL" id="OJF15721.1"/>
    </source>
</evidence>
<name>A0A1K0FSF9_9ACTN</name>
<dbReference type="Gene3D" id="3.40.50.1820">
    <property type="entry name" value="alpha/beta hydrolase"/>
    <property type="match status" value="1"/>
</dbReference>
<accession>A0A1K0FSF9</accession>
<sequence>MSMIRANGVDLHVEEVAPIGDHRGTAVLIHGMTSDSMASWFLTMAHPLAEAGMRVLLYDLRGHGHSARPATGYRLEDFVGDLEALIAHWAPDGPVHLFGNSFGGTVAFAYAARHPDAVAGIVTIESAPPTSTWFARMARRLARAAETLADAEAVAGSRPLLARRLRDASALLADTDIGEELPASTLPDPAAFTAITCPVLCLYGGDSAVKELAGQTERLVPQSKHVVVAGQKHTLLIKAPDQVRAEVLPWLATCVH</sequence>
<dbReference type="GO" id="GO:0016787">
    <property type="term" value="F:hydrolase activity"/>
    <property type="evidence" value="ECO:0007669"/>
    <property type="project" value="UniProtKB-KW"/>
</dbReference>
<dbReference type="PRINTS" id="PR00111">
    <property type="entry name" value="ABHYDROLASE"/>
</dbReference>
<dbReference type="InterPro" id="IPR000073">
    <property type="entry name" value="AB_hydrolase_1"/>
</dbReference>
<dbReference type="InterPro" id="IPR050228">
    <property type="entry name" value="Carboxylesterase_BioH"/>
</dbReference>
<protein>
    <submittedName>
        <fullName evidence="2">Hydrolase</fullName>
    </submittedName>
</protein>
<keyword evidence="2" id="KW-0378">Hydrolase</keyword>
<feature type="domain" description="AB hydrolase-1" evidence="1">
    <location>
        <begin position="27"/>
        <end position="166"/>
    </location>
</feature>
<dbReference type="InterPro" id="IPR029058">
    <property type="entry name" value="AB_hydrolase_fold"/>
</dbReference>
<reference evidence="2 3" key="1">
    <citation type="submission" date="2016-09" db="EMBL/GenBank/DDBJ databases">
        <title>Couchioplanes caeruleus draft genome sequence.</title>
        <authorList>
            <person name="Sheehan J."/>
            <person name="Caffrey P."/>
        </authorList>
    </citation>
    <scope>NUCLEOTIDE SEQUENCE [LARGE SCALE GENOMIC DNA]</scope>
    <source>
        <strain evidence="2 3">DSM 43634</strain>
    </source>
</reference>
<evidence type="ECO:0000259" key="1">
    <source>
        <dbReference type="Pfam" id="PF00561"/>
    </source>
</evidence>
<dbReference type="EMBL" id="MEIA01000013">
    <property type="protein sequence ID" value="OJF15721.1"/>
    <property type="molecule type" value="Genomic_DNA"/>
</dbReference>
<gene>
    <name evidence="2" type="ORF">BG844_03060</name>
</gene>
<evidence type="ECO:0000313" key="3">
    <source>
        <dbReference type="Proteomes" id="UP000182486"/>
    </source>
</evidence>
<dbReference type="AlphaFoldDB" id="A0A1K0FSF9"/>
<dbReference type="Pfam" id="PF00561">
    <property type="entry name" value="Abhydrolase_1"/>
    <property type="match status" value="1"/>
</dbReference>
<dbReference type="Proteomes" id="UP000182486">
    <property type="component" value="Unassembled WGS sequence"/>
</dbReference>
<dbReference type="PANTHER" id="PTHR43194">
    <property type="entry name" value="HYDROLASE ALPHA/BETA FOLD FAMILY"/>
    <property type="match status" value="1"/>
</dbReference>
<proteinExistence type="predicted"/>
<dbReference type="RefSeq" id="WP_071803186.1">
    <property type="nucleotide sequence ID" value="NZ_MEIA01000013.1"/>
</dbReference>
<dbReference type="SUPFAM" id="SSF53474">
    <property type="entry name" value="alpha/beta-Hydrolases"/>
    <property type="match status" value="1"/>
</dbReference>
<comment type="caution">
    <text evidence="2">The sequence shown here is derived from an EMBL/GenBank/DDBJ whole genome shotgun (WGS) entry which is preliminary data.</text>
</comment>
<dbReference type="PANTHER" id="PTHR43194:SF2">
    <property type="entry name" value="PEROXISOMAL MEMBRANE PROTEIN LPX1"/>
    <property type="match status" value="1"/>
</dbReference>
<keyword evidence="3" id="KW-1185">Reference proteome</keyword>